<dbReference type="NCBIfam" id="TIGR03519">
    <property type="entry name" value="T9SS_PorP_fam"/>
    <property type="match status" value="1"/>
</dbReference>
<organism evidence="1 2">
    <name type="scientific">Seonamhaeicola sediminis</name>
    <dbReference type="NCBI Taxonomy" id="2528206"/>
    <lineage>
        <taxon>Bacteria</taxon>
        <taxon>Pseudomonadati</taxon>
        <taxon>Bacteroidota</taxon>
        <taxon>Flavobacteriia</taxon>
        <taxon>Flavobacteriales</taxon>
        <taxon>Flavobacteriaceae</taxon>
    </lineage>
</organism>
<dbReference type="EMBL" id="SMZJ02000004">
    <property type="protein sequence ID" value="TWO32740.1"/>
    <property type="molecule type" value="Genomic_DNA"/>
</dbReference>
<dbReference type="OrthoDB" id="891773at2"/>
<sequence>MYGHFFIPHLLNKLIIRKIKRFLFKNHLFIFFTLHYISTYSQQTPQFSQYLQNPFVINPAMTGVENYIDINASHRNQWLGFDGAPRTSTFSINSSLYRSRASYLPNEGTTHHGLGVFLYTDTNGPLSQNGLYGSYAYHLKVSEEWFLSFGTFAGVSQFRFDDRKVVLLDNPIDPLVQNVSELNFDLSFGLYAYSKYLFLGIAANKILNKEIRFSDASTEESLLPSYNLLLGSRISINDALTVVPFSLLKTVKNSPIQWDAGIKTVYNDKFWGGLAYRNEEAIIGFLGLRLTENLLLSYSYDWITADFSTQQSGSHEIIIGYRFNPRKLLCACPQYSL</sequence>
<evidence type="ECO:0000313" key="2">
    <source>
        <dbReference type="Proteomes" id="UP000295814"/>
    </source>
</evidence>
<dbReference type="InterPro" id="IPR019861">
    <property type="entry name" value="PorP/SprF_Bacteroidetes"/>
</dbReference>
<evidence type="ECO:0000313" key="1">
    <source>
        <dbReference type="EMBL" id="TWO32740.1"/>
    </source>
</evidence>
<keyword evidence="2" id="KW-1185">Reference proteome</keyword>
<dbReference type="AlphaFoldDB" id="A0A562YDS3"/>
<proteinExistence type="predicted"/>
<reference evidence="1 2" key="1">
    <citation type="submission" date="2019-03" db="EMBL/GenBank/DDBJ databases">
        <authorList>
            <person name="Zhong Y.L."/>
        </authorList>
    </citation>
    <scope>NUCLEOTIDE SEQUENCE [LARGE SCALE GENOMIC DNA]</scope>
    <source>
        <strain evidence="1 2">W255</strain>
    </source>
</reference>
<comment type="caution">
    <text evidence="1">The sequence shown here is derived from an EMBL/GenBank/DDBJ whole genome shotgun (WGS) entry which is preliminary data.</text>
</comment>
<name>A0A562YDS3_9FLAO</name>
<dbReference type="RefSeq" id="WP_133355463.1">
    <property type="nucleotide sequence ID" value="NZ_SMZJ02000004.1"/>
</dbReference>
<accession>A0A562YDS3</accession>
<dbReference type="Pfam" id="PF11751">
    <property type="entry name" value="PorP_SprF"/>
    <property type="match status" value="1"/>
</dbReference>
<dbReference type="Proteomes" id="UP000295814">
    <property type="component" value="Unassembled WGS sequence"/>
</dbReference>
<reference evidence="1 2" key="2">
    <citation type="submission" date="2019-07" db="EMBL/GenBank/DDBJ databases">
        <title>Seonamhaeicola sp. W255 draft genome.</title>
        <authorList>
            <person name="Zhang X.-Y."/>
            <person name="Zhang R."/>
            <person name="Zhong Y.-L."/>
            <person name="Du Z.-J."/>
        </authorList>
    </citation>
    <scope>NUCLEOTIDE SEQUENCE [LARGE SCALE GENOMIC DNA]</scope>
    <source>
        <strain evidence="1 2">W255</strain>
    </source>
</reference>
<gene>
    <name evidence="1" type="ORF">E1J38_007690</name>
</gene>
<protein>
    <submittedName>
        <fullName evidence="1">Type IX secretion system membrane protein PorP/SprF</fullName>
    </submittedName>
</protein>